<feature type="compositionally biased region" description="Basic residues" evidence="1">
    <location>
        <begin position="1"/>
        <end position="10"/>
    </location>
</feature>
<comment type="caution">
    <text evidence="2">The sequence shown here is derived from an EMBL/GenBank/DDBJ whole genome shotgun (WGS) entry which is preliminary data.</text>
</comment>
<dbReference type="InterPro" id="IPR010373">
    <property type="entry name" value="DUF968"/>
</dbReference>
<feature type="region of interest" description="Disordered" evidence="1">
    <location>
        <begin position="1"/>
        <end position="38"/>
    </location>
</feature>
<dbReference type="Proteomes" id="UP000466024">
    <property type="component" value="Unassembled WGS sequence"/>
</dbReference>
<keyword evidence="3" id="KW-1185">Reference proteome</keyword>
<name>A0A640WJH7_9GAMM</name>
<reference evidence="2 3" key="1">
    <citation type="submission" date="2019-08" db="EMBL/GenBank/DDBJ databases">
        <title>Bioinformatics analysis of the strain L3 and L5.</title>
        <authorList>
            <person name="Li X."/>
        </authorList>
    </citation>
    <scope>NUCLEOTIDE SEQUENCE [LARGE SCALE GENOMIC DNA]</scope>
    <source>
        <strain evidence="2 3">L3</strain>
    </source>
</reference>
<dbReference type="AlphaFoldDB" id="A0A640WJH7"/>
<evidence type="ECO:0000313" key="3">
    <source>
        <dbReference type="Proteomes" id="UP000466024"/>
    </source>
</evidence>
<accession>A0A640WJH7</accession>
<protein>
    <submittedName>
        <fullName evidence="2">DUF968 domain-containing protein</fullName>
    </submittedName>
</protein>
<organism evidence="2 3">
    <name type="scientific">Salinicola corii</name>
    <dbReference type="NCBI Taxonomy" id="2606937"/>
    <lineage>
        <taxon>Bacteria</taxon>
        <taxon>Pseudomonadati</taxon>
        <taxon>Pseudomonadota</taxon>
        <taxon>Gammaproteobacteria</taxon>
        <taxon>Oceanospirillales</taxon>
        <taxon>Halomonadaceae</taxon>
        <taxon>Salinicola</taxon>
    </lineage>
</organism>
<feature type="compositionally biased region" description="Basic and acidic residues" evidence="1">
    <location>
        <begin position="25"/>
        <end position="38"/>
    </location>
</feature>
<dbReference type="EMBL" id="VTPX01000001">
    <property type="protein sequence ID" value="KAA0020740.1"/>
    <property type="molecule type" value="Genomic_DNA"/>
</dbReference>
<evidence type="ECO:0000313" key="2">
    <source>
        <dbReference type="EMBL" id="KAA0020740.1"/>
    </source>
</evidence>
<evidence type="ECO:0000256" key="1">
    <source>
        <dbReference type="SAM" id="MobiDB-lite"/>
    </source>
</evidence>
<gene>
    <name evidence="2" type="ORF">F0A16_02830</name>
</gene>
<proteinExistence type="predicted"/>
<sequence>MKRTALKRKTALTARQPMRRKSPRKREASPKPRKTDPRFRSPAYLRWVRSMPCCVCLQDATDAHHVIGLGWGLSGMGMTAPDSFAMPACRECHGDIHRDPELQRHQSDWLLQIIGYGLRQFPAGPIHDALIEARTFVMSKWEGSQ</sequence>
<dbReference type="RefSeq" id="WP_149433860.1">
    <property type="nucleotide sequence ID" value="NZ_VTPX01000001.1"/>
</dbReference>
<dbReference type="Pfam" id="PF06147">
    <property type="entry name" value="DUF968"/>
    <property type="match status" value="1"/>
</dbReference>